<organism evidence="1 2">
    <name type="scientific">Cetraspora pellucida</name>
    <dbReference type="NCBI Taxonomy" id="1433469"/>
    <lineage>
        <taxon>Eukaryota</taxon>
        <taxon>Fungi</taxon>
        <taxon>Fungi incertae sedis</taxon>
        <taxon>Mucoromycota</taxon>
        <taxon>Glomeromycotina</taxon>
        <taxon>Glomeromycetes</taxon>
        <taxon>Diversisporales</taxon>
        <taxon>Gigasporaceae</taxon>
        <taxon>Cetraspora</taxon>
    </lineage>
</organism>
<proteinExistence type="predicted"/>
<dbReference type="AlphaFoldDB" id="A0A9N9PDT2"/>
<feature type="non-terminal residue" evidence="1">
    <location>
        <position position="1"/>
    </location>
</feature>
<accession>A0A9N9PDT2</accession>
<evidence type="ECO:0000313" key="1">
    <source>
        <dbReference type="EMBL" id="CAG8838627.1"/>
    </source>
</evidence>
<protein>
    <submittedName>
        <fullName evidence="1">20166_t:CDS:1</fullName>
    </submittedName>
</protein>
<name>A0A9N9PDT2_9GLOM</name>
<reference evidence="1" key="1">
    <citation type="submission" date="2021-06" db="EMBL/GenBank/DDBJ databases">
        <authorList>
            <person name="Kallberg Y."/>
            <person name="Tangrot J."/>
            <person name="Rosling A."/>
        </authorList>
    </citation>
    <scope>NUCLEOTIDE SEQUENCE</scope>
    <source>
        <strain evidence="1">FL966</strain>
    </source>
</reference>
<dbReference type="Proteomes" id="UP000789759">
    <property type="component" value="Unassembled WGS sequence"/>
</dbReference>
<evidence type="ECO:0000313" key="2">
    <source>
        <dbReference type="Proteomes" id="UP000789759"/>
    </source>
</evidence>
<comment type="caution">
    <text evidence="1">The sequence shown here is derived from an EMBL/GenBank/DDBJ whole genome shotgun (WGS) entry which is preliminary data.</text>
</comment>
<sequence length="77" mass="8717">EETKEIANDDFINEMLFYGEKELTGIQEDMTSASTSQNENTEISTIQLVNLRKEVSKKKHGQYTCGFCKEAGHNIVT</sequence>
<dbReference type="EMBL" id="CAJVQA010084768">
    <property type="protein sequence ID" value="CAG8838627.1"/>
    <property type="molecule type" value="Genomic_DNA"/>
</dbReference>
<gene>
    <name evidence="1" type="ORF">CPELLU_LOCUS21732</name>
</gene>
<feature type="non-terminal residue" evidence="1">
    <location>
        <position position="77"/>
    </location>
</feature>
<keyword evidence="2" id="KW-1185">Reference proteome</keyword>